<dbReference type="PATRIC" id="fig|540747.5.peg.5196"/>
<evidence type="ECO:0000313" key="2">
    <source>
        <dbReference type="EMBL" id="KRS11192.1"/>
    </source>
</evidence>
<protein>
    <recommendedName>
        <fullName evidence="1">DDE domain-containing protein</fullName>
    </recommendedName>
</protein>
<gene>
    <name evidence="2" type="ORF">XM52_28745</name>
</gene>
<proteinExistence type="predicted"/>
<dbReference type="PANTHER" id="PTHR35528">
    <property type="entry name" value="BLL1675 PROTEIN"/>
    <property type="match status" value="1"/>
</dbReference>
<dbReference type="Gene3D" id="3.30.420.10">
    <property type="entry name" value="Ribonuclease H-like superfamily/Ribonuclease H"/>
    <property type="match status" value="1"/>
</dbReference>
<dbReference type="InterPro" id="IPR036397">
    <property type="entry name" value="RNaseH_sf"/>
</dbReference>
<dbReference type="AlphaFoldDB" id="A0A0T5NQF2"/>
<dbReference type="InterPro" id="IPR012337">
    <property type="entry name" value="RNaseH-like_sf"/>
</dbReference>
<dbReference type="PANTHER" id="PTHR35528:SF3">
    <property type="entry name" value="BLL1675 PROTEIN"/>
    <property type="match status" value="1"/>
</dbReference>
<name>A0A0T5NQF2_9RHOB</name>
<keyword evidence="3" id="KW-1185">Reference proteome</keyword>
<dbReference type="Proteomes" id="UP000051401">
    <property type="component" value="Unassembled WGS sequence"/>
</dbReference>
<dbReference type="SUPFAM" id="SSF53098">
    <property type="entry name" value="Ribonuclease H-like"/>
    <property type="match status" value="1"/>
</dbReference>
<comment type="caution">
    <text evidence="2">The sequence shown here is derived from an EMBL/GenBank/DDBJ whole genome shotgun (WGS) entry which is preliminary data.</text>
</comment>
<dbReference type="InterPro" id="IPR052183">
    <property type="entry name" value="IS_Transposase"/>
</dbReference>
<dbReference type="Pfam" id="PF13610">
    <property type="entry name" value="DDE_Tnp_IS240"/>
    <property type="match status" value="1"/>
</dbReference>
<reference evidence="2 3" key="1">
    <citation type="submission" date="2015-04" db="EMBL/GenBank/DDBJ databases">
        <title>The draft genome sequence of Roseovarius indicus B108T.</title>
        <authorList>
            <person name="Li G."/>
            <person name="Lai Q."/>
            <person name="Shao Z."/>
            <person name="Yan P."/>
        </authorList>
    </citation>
    <scope>NUCLEOTIDE SEQUENCE [LARGE SCALE GENOMIC DNA]</scope>
    <source>
        <strain evidence="2 3">B108</strain>
    </source>
</reference>
<evidence type="ECO:0000259" key="1">
    <source>
        <dbReference type="Pfam" id="PF13610"/>
    </source>
</evidence>
<dbReference type="STRING" id="540747.SAMN04488031_1031"/>
<dbReference type="GO" id="GO:0003676">
    <property type="term" value="F:nucleic acid binding"/>
    <property type="evidence" value="ECO:0007669"/>
    <property type="project" value="InterPro"/>
</dbReference>
<feature type="non-terminal residue" evidence="2">
    <location>
        <position position="1"/>
    </location>
</feature>
<dbReference type="RefSeq" id="WP_082647581.1">
    <property type="nucleotide sequence ID" value="NZ_LAXI01000059.1"/>
</dbReference>
<dbReference type="EMBL" id="LAXI01000059">
    <property type="protein sequence ID" value="KRS11192.1"/>
    <property type="molecule type" value="Genomic_DNA"/>
</dbReference>
<dbReference type="InterPro" id="IPR032874">
    <property type="entry name" value="DDE_dom"/>
</dbReference>
<evidence type="ECO:0000313" key="3">
    <source>
        <dbReference type="Proteomes" id="UP000051401"/>
    </source>
</evidence>
<sequence>SKWQWHVDEVFVKINGEHHYLWQAIDHEGEVLENVVTKRRNKRAALKMLPKMMRRYGRPEVLVTDRFPSYRAALRDLGCDDLQACGRWLNNRIENSHLPFRRRERAMQRFRRMRSLQKFVAVHSSVFNHFNQGRTLSPRDICKLNRTAALAEWRSLGAA</sequence>
<feature type="domain" description="DDE" evidence="1">
    <location>
        <begin position="3"/>
        <end position="131"/>
    </location>
</feature>
<accession>A0A0T5NQF2</accession>
<organism evidence="2 3">
    <name type="scientific">Roseovarius indicus</name>
    <dbReference type="NCBI Taxonomy" id="540747"/>
    <lineage>
        <taxon>Bacteria</taxon>
        <taxon>Pseudomonadati</taxon>
        <taxon>Pseudomonadota</taxon>
        <taxon>Alphaproteobacteria</taxon>
        <taxon>Rhodobacterales</taxon>
        <taxon>Roseobacteraceae</taxon>
        <taxon>Roseovarius</taxon>
    </lineage>
</organism>